<evidence type="ECO:0000313" key="3">
    <source>
        <dbReference type="EMBL" id="CZT08261.1"/>
    </source>
</evidence>
<dbReference type="AlphaFoldDB" id="A0A1E1LCK5"/>
<organism evidence="3 4">
    <name type="scientific">Rhynchosporium agropyri</name>
    <dbReference type="NCBI Taxonomy" id="914238"/>
    <lineage>
        <taxon>Eukaryota</taxon>
        <taxon>Fungi</taxon>
        <taxon>Dikarya</taxon>
        <taxon>Ascomycota</taxon>
        <taxon>Pezizomycotina</taxon>
        <taxon>Leotiomycetes</taxon>
        <taxon>Helotiales</taxon>
        <taxon>Ploettnerulaceae</taxon>
        <taxon>Rhynchosporium</taxon>
    </lineage>
</organism>
<evidence type="ECO:0000256" key="1">
    <source>
        <dbReference type="SAM" id="MobiDB-lite"/>
    </source>
</evidence>
<dbReference type="GO" id="GO:0004371">
    <property type="term" value="F:glycerone kinase activity"/>
    <property type="evidence" value="ECO:0007669"/>
    <property type="project" value="InterPro"/>
</dbReference>
<dbReference type="Gene3D" id="3.40.50.10440">
    <property type="entry name" value="Dihydroxyacetone kinase, domain 1"/>
    <property type="match status" value="1"/>
</dbReference>
<reference evidence="4" key="1">
    <citation type="submission" date="2016-03" db="EMBL/GenBank/DDBJ databases">
        <authorList>
            <person name="Guldener U."/>
        </authorList>
    </citation>
    <scope>NUCLEOTIDE SEQUENCE [LARGE SCALE GENOMIC DNA]</scope>
    <source>
        <strain evidence="4">04CH-RAC-A.6.1</strain>
    </source>
</reference>
<dbReference type="GO" id="GO:0005829">
    <property type="term" value="C:cytosol"/>
    <property type="evidence" value="ECO:0007669"/>
    <property type="project" value="TreeGrafter"/>
</dbReference>
<dbReference type="EMBL" id="FJUX01000103">
    <property type="protein sequence ID" value="CZT08261.1"/>
    <property type="molecule type" value="Genomic_DNA"/>
</dbReference>
<protein>
    <recommendedName>
        <fullName evidence="2">DhaK domain-containing protein</fullName>
    </recommendedName>
</protein>
<dbReference type="GO" id="GO:0019563">
    <property type="term" value="P:glycerol catabolic process"/>
    <property type="evidence" value="ECO:0007669"/>
    <property type="project" value="TreeGrafter"/>
</dbReference>
<feature type="region of interest" description="Disordered" evidence="1">
    <location>
        <begin position="1"/>
        <end position="23"/>
    </location>
</feature>
<dbReference type="InterPro" id="IPR004006">
    <property type="entry name" value="DhaK_dom"/>
</dbReference>
<gene>
    <name evidence="3" type="ORF">RAG0_13412</name>
</gene>
<proteinExistence type="predicted"/>
<evidence type="ECO:0000313" key="4">
    <source>
        <dbReference type="Proteomes" id="UP000178912"/>
    </source>
</evidence>
<feature type="domain" description="DhaK" evidence="2">
    <location>
        <begin position="43"/>
        <end position="392"/>
    </location>
</feature>
<evidence type="ECO:0000259" key="2">
    <source>
        <dbReference type="PROSITE" id="PS51481"/>
    </source>
</evidence>
<dbReference type="SUPFAM" id="SSF82549">
    <property type="entry name" value="DAK1/DegV-like"/>
    <property type="match status" value="1"/>
</dbReference>
<accession>A0A1E1LCK5</accession>
<keyword evidence="4" id="KW-1185">Reference proteome</keyword>
<dbReference type="Gene3D" id="3.30.1180.20">
    <property type="entry name" value="Dihydroxyacetone kinase, domain 2"/>
    <property type="match status" value="1"/>
</dbReference>
<dbReference type="FunFam" id="3.40.50.10440:FF:000001">
    <property type="entry name" value="Dihydroxyacetone kinase, DhaK subunit"/>
    <property type="match status" value="1"/>
</dbReference>
<dbReference type="Pfam" id="PF02733">
    <property type="entry name" value="Dak1"/>
    <property type="match status" value="1"/>
</dbReference>
<dbReference type="Proteomes" id="UP000178912">
    <property type="component" value="Unassembled WGS sequence"/>
</dbReference>
<dbReference type="InterPro" id="IPR050861">
    <property type="entry name" value="Dihydroxyacetone_Kinase"/>
</dbReference>
<name>A0A1E1LCK5_9HELO</name>
<dbReference type="PANTHER" id="PTHR28629">
    <property type="entry name" value="TRIOKINASE/FMN CYCLASE"/>
    <property type="match status" value="1"/>
</dbReference>
<sequence length="394" mass="41890">MPVGKHLFKSPSEVYPATPQTGPMTTEISIKRPVKETFHFINDPADAINEAAIGLTKYNANLSYAVAHKIVYRSDLETFRKDHVTTIGFAGGGHEPMFSGFVGPSFLSCSVSGNIFASPTAAQIFEAIKLCQSTSGSSKGTLVVCGNYTGDILNTGLAITRATAAGYKVRFIAVGDDVAVGRKKGGRVGRRGLSGHVVGLKIACALADQGESLERVGDVMEYIAANSGTIAVAFDRVALPNGIITELQTLPPATIELGLGCHGEPGLRQISPVPSPEALTKEMINLLTDTSDEDRAFIPFSKSGENEAILLVNSSGSTSDEVLARFAELAIAELGSQGISGRRMTLGPMVTSLKQSGFGFTIWRLPRINETAVLGRDEALTLWDKKVKTASWRQ</sequence>
<dbReference type="OrthoDB" id="1724672at2759"/>
<dbReference type="PANTHER" id="PTHR28629:SF14">
    <property type="entry name" value="DIHYDROXYACETONE KINASE 1"/>
    <property type="match status" value="1"/>
</dbReference>
<dbReference type="PROSITE" id="PS51481">
    <property type="entry name" value="DHAK"/>
    <property type="match status" value="1"/>
</dbReference>